<proteinExistence type="predicted"/>
<dbReference type="InterPro" id="IPR031582">
    <property type="entry name" value="TadF"/>
</dbReference>
<organism evidence="3">
    <name type="scientific">uncultured Avibacterium sp</name>
    <dbReference type="NCBI Taxonomy" id="1936169"/>
    <lineage>
        <taxon>Bacteria</taxon>
        <taxon>Pseudomonadati</taxon>
        <taxon>Pseudomonadota</taxon>
        <taxon>Gammaproteobacteria</taxon>
        <taxon>Pasteurellales</taxon>
        <taxon>Pasteurellaceae</taxon>
        <taxon>Avibacterium</taxon>
        <taxon>environmental samples</taxon>
    </lineage>
</organism>
<reference evidence="3" key="1">
    <citation type="submission" date="2019-03" db="EMBL/GenBank/DDBJ databases">
        <authorList>
            <consortium name="Pathogen Informatics"/>
        </authorList>
    </citation>
    <scope>NUCLEOTIDE SEQUENCE</scope>
    <source>
        <strain evidence="3">Unknown</strain>
    </source>
</reference>
<accession>A0A486XEI6</accession>
<evidence type="ECO:0000256" key="2">
    <source>
        <dbReference type="SAM" id="Phobius"/>
    </source>
</evidence>
<dbReference type="Pfam" id="PF16964">
    <property type="entry name" value="TadF"/>
    <property type="match status" value="1"/>
</dbReference>
<evidence type="ECO:0000313" key="3">
    <source>
        <dbReference type="EMBL" id="VGM96804.1"/>
    </source>
</evidence>
<name>A0A486XEI6_9PAST</name>
<dbReference type="AlphaFoldDB" id="A0A486XEI6"/>
<feature type="transmembrane region" description="Helical" evidence="2">
    <location>
        <begin position="12"/>
        <end position="35"/>
    </location>
</feature>
<protein>
    <recommendedName>
        <fullName evidence="4">Tight adherence protein F</fullName>
    </recommendedName>
</protein>
<keyword evidence="2" id="KW-1133">Transmembrane helix</keyword>
<dbReference type="EMBL" id="CAAHDN010000018">
    <property type="protein sequence ID" value="VGM96804.1"/>
    <property type="molecule type" value="Genomic_DNA"/>
</dbReference>
<evidence type="ECO:0008006" key="4">
    <source>
        <dbReference type="Google" id="ProtNLM"/>
    </source>
</evidence>
<gene>
    <name evidence="3" type="ORF">NCTC4101_02239</name>
</gene>
<keyword evidence="2" id="KW-0472">Membrane</keyword>
<evidence type="ECO:0000256" key="1">
    <source>
        <dbReference type="SAM" id="MobiDB-lite"/>
    </source>
</evidence>
<keyword evidence="2" id="KW-0812">Transmembrane</keyword>
<feature type="region of interest" description="Disordered" evidence="1">
    <location>
        <begin position="117"/>
        <end position="149"/>
    </location>
</feature>
<sequence>MNKFFHQQKGSVTIEFAFMVVLLCLLIAFMTDLFIARSTIGKLDRTSYSLLNVIKERADSGIPDKDGNISDYPSQAEVDHLMELANRLLFNDKAERRAVVFVEPYVFEYGKGNFTPSSNTREPPFTSPPDLHSSNASGHKGCQQPPLRKLDNITPLSEMKRFVPVIRVTVCIPKAPSLFLTLMSALGKEPKKTEYYTSSSIGVIRKSFYSNSQ</sequence>